<dbReference type="NCBIfam" id="TIGR02436">
    <property type="entry name" value="four helix bundle protein"/>
    <property type="match status" value="1"/>
</dbReference>
<dbReference type="CDD" id="cd16377">
    <property type="entry name" value="23S_rRNA_IVP_like"/>
    <property type="match status" value="1"/>
</dbReference>
<dbReference type="SUPFAM" id="SSF158446">
    <property type="entry name" value="IVS-encoded protein-like"/>
    <property type="match status" value="1"/>
</dbReference>
<reference evidence="1 2" key="1">
    <citation type="submission" date="2017-09" db="EMBL/GenBank/DDBJ databases">
        <title>Depth-based differentiation of microbial function through sediment-hosted aquifers and enrichment of novel symbionts in the deep terrestrial subsurface.</title>
        <authorList>
            <person name="Probst A.J."/>
            <person name="Ladd B."/>
            <person name="Jarett J.K."/>
            <person name="Geller-Mcgrath D.E."/>
            <person name="Sieber C.M."/>
            <person name="Emerson J.B."/>
            <person name="Anantharaman K."/>
            <person name="Thomas B.C."/>
            <person name="Malmstrom R."/>
            <person name="Stieglmeier M."/>
            <person name="Klingl A."/>
            <person name="Woyke T."/>
            <person name="Ryan C.M."/>
            <person name="Banfield J.F."/>
        </authorList>
    </citation>
    <scope>NUCLEOTIDE SEQUENCE [LARGE SCALE GENOMIC DNA]</scope>
    <source>
        <strain evidence="1">CG10_big_fil_rev_8_21_14_0_10_37_15</strain>
    </source>
</reference>
<dbReference type="AlphaFoldDB" id="A0A2H0R5G8"/>
<protein>
    <submittedName>
        <fullName evidence="1">Four helix bundle protein</fullName>
    </submittedName>
</protein>
<dbReference type="PANTHER" id="PTHR38471:SF2">
    <property type="entry name" value="FOUR HELIX BUNDLE PROTEIN"/>
    <property type="match status" value="1"/>
</dbReference>
<dbReference type="Pfam" id="PF05635">
    <property type="entry name" value="23S_rRNA_IVP"/>
    <property type="match status" value="1"/>
</dbReference>
<accession>A0A2H0R5G8</accession>
<dbReference type="Gene3D" id="1.20.1440.60">
    <property type="entry name" value="23S rRNA-intervening sequence"/>
    <property type="match status" value="1"/>
</dbReference>
<dbReference type="Proteomes" id="UP000230208">
    <property type="component" value="Unassembled WGS sequence"/>
</dbReference>
<dbReference type="EMBL" id="PCXP01000021">
    <property type="protein sequence ID" value="PIR41757.1"/>
    <property type="molecule type" value="Genomic_DNA"/>
</dbReference>
<proteinExistence type="predicted"/>
<gene>
    <name evidence="1" type="ORF">COV30_01820</name>
</gene>
<comment type="caution">
    <text evidence="1">The sequence shown here is derived from an EMBL/GenBank/DDBJ whole genome shotgun (WGS) entry which is preliminary data.</text>
</comment>
<organism evidence="1 2">
    <name type="scientific">Candidatus Yanofskybacteria bacterium CG10_big_fil_rev_8_21_14_0_10_37_15</name>
    <dbReference type="NCBI Taxonomy" id="1975097"/>
    <lineage>
        <taxon>Bacteria</taxon>
        <taxon>Candidatus Yanofskyibacteriota</taxon>
    </lineage>
</organism>
<evidence type="ECO:0000313" key="2">
    <source>
        <dbReference type="Proteomes" id="UP000230208"/>
    </source>
</evidence>
<evidence type="ECO:0000313" key="1">
    <source>
        <dbReference type="EMBL" id="PIR41757.1"/>
    </source>
</evidence>
<dbReference type="InterPro" id="IPR012657">
    <property type="entry name" value="23S_rRNA-intervening_sequence"/>
</dbReference>
<name>A0A2H0R5G8_9BACT</name>
<dbReference type="PANTHER" id="PTHR38471">
    <property type="entry name" value="FOUR HELIX BUNDLE PROTEIN"/>
    <property type="match status" value="1"/>
</dbReference>
<dbReference type="InterPro" id="IPR036583">
    <property type="entry name" value="23S_rRNA_IVS_sf"/>
</dbReference>
<sequence length="176" mass="20621">MATIEKFEDLICWQKARLLTREVYKICRDLNISIFKRLNIPVDYGFCDQIQRASVSVMSNIAEGFERGTKQEFLNYLYIAKGSAGEVRAQLYVAIDIGYLNSETFKYLNGISVECSRLISSFISKVKTSEFRGLQHRKEYRKGMSDINKMLLDSHPEWKELYNAEKDEIEFWRKNS</sequence>